<dbReference type="EMBL" id="QWKP01000219">
    <property type="protein sequence ID" value="RHA37911.1"/>
    <property type="molecule type" value="Genomic_DNA"/>
</dbReference>
<name>A0A413RI56_9CELL</name>
<dbReference type="Gene3D" id="2.60.40.2700">
    <property type="match status" value="2"/>
</dbReference>
<feature type="region of interest" description="Disordered" evidence="1">
    <location>
        <begin position="681"/>
        <end position="701"/>
    </location>
</feature>
<protein>
    <recommendedName>
        <fullName evidence="5">Bacterial Ig-like domain-containing protein</fullName>
    </recommendedName>
</protein>
<evidence type="ECO:0000313" key="3">
    <source>
        <dbReference type="EMBL" id="RHA37911.1"/>
    </source>
</evidence>
<evidence type="ECO:0000256" key="2">
    <source>
        <dbReference type="SAM" id="SignalP"/>
    </source>
</evidence>
<evidence type="ECO:0000256" key="1">
    <source>
        <dbReference type="SAM" id="MobiDB-lite"/>
    </source>
</evidence>
<organism evidence="3 4">
    <name type="scientific">Cellulomonas rhizosphaerae</name>
    <dbReference type="NCBI Taxonomy" id="2293719"/>
    <lineage>
        <taxon>Bacteria</taxon>
        <taxon>Bacillati</taxon>
        <taxon>Actinomycetota</taxon>
        <taxon>Actinomycetes</taxon>
        <taxon>Micrococcales</taxon>
        <taxon>Cellulomonadaceae</taxon>
        <taxon>Cellulomonas</taxon>
    </lineage>
</organism>
<dbReference type="AlphaFoldDB" id="A0A413RI56"/>
<keyword evidence="4" id="KW-1185">Reference proteome</keyword>
<comment type="caution">
    <text evidence="3">The sequence shown here is derived from an EMBL/GenBank/DDBJ whole genome shotgun (WGS) entry which is preliminary data.</text>
</comment>
<sequence>MPRIRRISRATAISALVALFAAGAVAPAGADEASTDAITYQVAIPNDASHITSRVVDANGDWWGSSTMRTVDGVAQFVTSWPRTGPVGDPVVKIEVDGSDFVGGYVAGDALVATRAQAAAVQAPADLGTFELRPAATISGHVTGSNGDFWRLSMQAGATGAEGSRSGPVDEDGAFTIRGLDPDLSYPLQVMAYTGSSYVGGWITSQGTTSDLDADAAPVQAGTTLDVALDAVAKIEGTLRYADRPLVSGDTRWAVVASAIHGERRQVAYNRIDGSYSIDGLRAGASYTVCVSGGMGIDAGCLGQVDAHVVPTGAAVPVTAPATDADAVVWESLYRTGAKPTIERTPAVGDVLTLAAPTWSEDDVTVTYSWHSGEDLARGTVTTNAAGSTYRVSPDDVGKYVWVVVTASAPNRLDGTYGSETWAPVSLGAAPAVTAAITGSARVGSRLDAKVTGGQSGTTTSYVWTSNGRIIGRGSSLTLGPGEVDTYVQLVVRSVLAGHETAEATDSVWVTPGAAPRALVAPRLTGAVRVGSTLKVDPGTWNSPGVRFTYTWTQGTITSSDNRSASYKLSLSDTSKRIRAHVVVSRPGYESTTFDLVTGLVPRIRPTVSATLVDRSVRTSSRAKVVVKVTGQVGPRGTVKVRYGSKAVSVKMVPTSKNRVTVVLPKLKRGTYKVSATFTPTGSSASCLTPASSSTSTLTVR</sequence>
<gene>
    <name evidence="3" type="ORF">D1825_15945</name>
</gene>
<accession>A0A413RI56</accession>
<feature type="compositionally biased region" description="Low complexity" evidence="1">
    <location>
        <begin position="683"/>
        <end position="701"/>
    </location>
</feature>
<dbReference type="RefSeq" id="WP_118768401.1">
    <property type="nucleotide sequence ID" value="NZ_QWKP01000219.1"/>
</dbReference>
<feature type="chain" id="PRO_5019491164" description="Bacterial Ig-like domain-containing protein" evidence="2">
    <location>
        <begin position="31"/>
        <end position="701"/>
    </location>
</feature>
<proteinExistence type="predicted"/>
<feature type="signal peptide" evidence="2">
    <location>
        <begin position="1"/>
        <end position="30"/>
    </location>
</feature>
<reference evidence="3 4" key="1">
    <citation type="submission" date="2018-08" db="EMBL/GenBank/DDBJ databases">
        <title>Cellulomonas rhizosphaerae sp. nov., a novel actinomycete isolated from soil.</title>
        <authorList>
            <person name="Tian Y."/>
        </authorList>
    </citation>
    <scope>NUCLEOTIDE SEQUENCE [LARGE SCALE GENOMIC DNA]</scope>
    <source>
        <strain evidence="3 4">NEAU-TCZ24</strain>
    </source>
</reference>
<evidence type="ECO:0008006" key="5">
    <source>
        <dbReference type="Google" id="ProtNLM"/>
    </source>
</evidence>
<evidence type="ECO:0000313" key="4">
    <source>
        <dbReference type="Proteomes" id="UP000283374"/>
    </source>
</evidence>
<dbReference type="Proteomes" id="UP000283374">
    <property type="component" value="Unassembled WGS sequence"/>
</dbReference>
<keyword evidence="2" id="KW-0732">Signal</keyword>